<dbReference type="PRINTS" id="PR00111">
    <property type="entry name" value="ABHYDROLASE"/>
</dbReference>
<protein>
    <submittedName>
        <fullName evidence="2">Alpha/beta hydrolase</fullName>
    </submittedName>
</protein>
<organism evidence="2 3">
    <name type="scientific">Albidovulum litorale</name>
    <dbReference type="NCBI Taxonomy" id="2984134"/>
    <lineage>
        <taxon>Bacteria</taxon>
        <taxon>Pseudomonadati</taxon>
        <taxon>Pseudomonadota</taxon>
        <taxon>Alphaproteobacteria</taxon>
        <taxon>Rhodobacterales</taxon>
        <taxon>Paracoccaceae</taxon>
        <taxon>Albidovulum</taxon>
    </lineage>
</organism>
<dbReference type="PANTHER" id="PTHR43433">
    <property type="entry name" value="HYDROLASE, ALPHA/BETA FOLD FAMILY PROTEIN"/>
    <property type="match status" value="1"/>
</dbReference>
<dbReference type="InterPro" id="IPR029058">
    <property type="entry name" value="AB_hydrolase_fold"/>
</dbReference>
<dbReference type="GO" id="GO:0016787">
    <property type="term" value="F:hydrolase activity"/>
    <property type="evidence" value="ECO:0007669"/>
    <property type="project" value="UniProtKB-KW"/>
</dbReference>
<dbReference type="PANTHER" id="PTHR43433:SF5">
    <property type="entry name" value="AB HYDROLASE-1 DOMAIN-CONTAINING PROTEIN"/>
    <property type="match status" value="1"/>
</dbReference>
<dbReference type="InterPro" id="IPR050471">
    <property type="entry name" value="AB_hydrolase"/>
</dbReference>
<dbReference type="Proteomes" id="UP001652564">
    <property type="component" value="Unassembled WGS sequence"/>
</dbReference>
<feature type="domain" description="AB hydrolase-1" evidence="1">
    <location>
        <begin position="20"/>
        <end position="248"/>
    </location>
</feature>
<reference evidence="2 3" key="1">
    <citation type="submission" date="2022-10" db="EMBL/GenBank/DDBJ databases">
        <title>Defluviimonas sp. nov., isolated from ocean surface sediments.</title>
        <authorList>
            <person name="He W."/>
            <person name="Wang L."/>
            <person name="Zhang D.-F."/>
        </authorList>
    </citation>
    <scope>NUCLEOTIDE SEQUENCE [LARGE SCALE GENOMIC DNA]</scope>
    <source>
        <strain evidence="2 3">WL0050</strain>
    </source>
</reference>
<dbReference type="SUPFAM" id="SSF53474">
    <property type="entry name" value="alpha/beta-Hydrolases"/>
    <property type="match status" value="1"/>
</dbReference>
<evidence type="ECO:0000313" key="2">
    <source>
        <dbReference type="EMBL" id="MCV2871584.1"/>
    </source>
</evidence>
<dbReference type="Pfam" id="PF00561">
    <property type="entry name" value="Abhydrolase_1"/>
    <property type="match status" value="1"/>
</dbReference>
<dbReference type="InterPro" id="IPR000073">
    <property type="entry name" value="AB_hydrolase_1"/>
</dbReference>
<evidence type="ECO:0000259" key="1">
    <source>
        <dbReference type="Pfam" id="PF00561"/>
    </source>
</evidence>
<gene>
    <name evidence="2" type="ORF">OEZ71_04675</name>
</gene>
<proteinExistence type="predicted"/>
<evidence type="ECO:0000313" key="3">
    <source>
        <dbReference type="Proteomes" id="UP001652564"/>
    </source>
</evidence>
<comment type="caution">
    <text evidence="2">The sequence shown here is derived from an EMBL/GenBank/DDBJ whole genome shotgun (WGS) entry which is preliminary data.</text>
</comment>
<name>A0ABT2ZKD2_9RHOB</name>
<dbReference type="EMBL" id="JAOWKZ010000001">
    <property type="protein sequence ID" value="MCV2871584.1"/>
    <property type="molecule type" value="Genomic_DNA"/>
</dbReference>
<keyword evidence="2" id="KW-0378">Hydrolase</keyword>
<keyword evidence="3" id="KW-1185">Reference proteome</keyword>
<sequence>MNFKTSDGVTLFYRIDGDGPALMMLSGIWSDTTSWNAQVRDFAEHFTCIRLDHRGIGQSEKWVGEYSYDLHARDAKDLLDHLGLTSASVLGACHGGMAAVTLAKRYPGSVRALCINATQLLGSERFRQMYLGWKRILETSDFETLYTVIMPTIMSDHWLSRNRDRLPSLLQAIEERIEFSAAQRMVDALVAYATSGLTPAEIASIDIPALIMASAEDRFIPPKVIHAECQFWPNATYHLFENSGHFPQREVPETYNSVVFDFLQSLTDSGTLT</sequence>
<accession>A0ABT2ZKD2</accession>
<dbReference type="Gene3D" id="3.40.50.1820">
    <property type="entry name" value="alpha/beta hydrolase"/>
    <property type="match status" value="1"/>
</dbReference>